<dbReference type="Proteomes" id="UP000003835">
    <property type="component" value="Unassembled WGS sequence"/>
</dbReference>
<dbReference type="RefSeq" id="WP_006100937.1">
    <property type="nucleotide sequence ID" value="NZ_DS989848.1"/>
</dbReference>
<sequence>MNKSKLGSFLFIGMILGLTANPAQALPGQTVETVAAWIAAHPTLEPGIGDGLVVTKRNTAAQRFKFEASVLPPGQIAFPTNRRLIQSEQISFYDMINGVTPERLTESLRVIYGPAIYQDYQRANLVYAYPTPATIDLARRQNRPMLIARQGELLLGDRFAYWLEVTRTENGKPINGRITVFLPEDLDKLEVELRNR</sequence>
<gene>
    <name evidence="2" type="ORF">MC7420_6455</name>
</gene>
<dbReference type="AlphaFoldDB" id="B4VQA2"/>
<reference evidence="2 3" key="1">
    <citation type="submission" date="2008-07" db="EMBL/GenBank/DDBJ databases">
        <authorList>
            <person name="Tandeau de Marsac N."/>
            <person name="Ferriera S."/>
            <person name="Johnson J."/>
            <person name="Kravitz S."/>
            <person name="Beeson K."/>
            <person name="Sutton G."/>
            <person name="Rogers Y.-H."/>
            <person name="Friedman R."/>
            <person name="Frazier M."/>
            <person name="Venter J.C."/>
        </authorList>
    </citation>
    <scope>NUCLEOTIDE SEQUENCE [LARGE SCALE GENOMIC DNA]</scope>
    <source>
        <strain evidence="2 3">PCC 7420</strain>
    </source>
</reference>
<evidence type="ECO:0000313" key="3">
    <source>
        <dbReference type="Proteomes" id="UP000003835"/>
    </source>
</evidence>
<dbReference type="eggNOG" id="ENOG502ZAWC">
    <property type="taxonomic scope" value="Bacteria"/>
</dbReference>
<keyword evidence="1" id="KW-0732">Signal</keyword>
<protein>
    <recommendedName>
        <fullName evidence="4">Outer membrane lipoprotein carrier protein LolA</fullName>
    </recommendedName>
</protein>
<feature type="chain" id="PRO_5002827622" description="Outer membrane lipoprotein carrier protein LolA" evidence="1">
    <location>
        <begin position="26"/>
        <end position="196"/>
    </location>
</feature>
<feature type="signal peptide" evidence="1">
    <location>
        <begin position="1"/>
        <end position="25"/>
    </location>
</feature>
<dbReference type="EMBL" id="DS989848">
    <property type="protein sequence ID" value="EDX75800.1"/>
    <property type="molecule type" value="Genomic_DNA"/>
</dbReference>
<keyword evidence="3" id="KW-1185">Reference proteome</keyword>
<proteinExistence type="predicted"/>
<dbReference type="HOGENOM" id="CLU_096126_0_0_3"/>
<organism evidence="2 3">
    <name type="scientific">Coleofasciculus chthonoplastes PCC 7420</name>
    <dbReference type="NCBI Taxonomy" id="118168"/>
    <lineage>
        <taxon>Bacteria</taxon>
        <taxon>Bacillati</taxon>
        <taxon>Cyanobacteriota</taxon>
        <taxon>Cyanophyceae</taxon>
        <taxon>Coleofasciculales</taxon>
        <taxon>Coleofasciculaceae</taxon>
        <taxon>Coleofasciculus</taxon>
    </lineage>
</organism>
<name>B4VQA2_9CYAN</name>
<evidence type="ECO:0008006" key="4">
    <source>
        <dbReference type="Google" id="ProtNLM"/>
    </source>
</evidence>
<evidence type="ECO:0000313" key="2">
    <source>
        <dbReference type="EMBL" id="EDX75800.1"/>
    </source>
</evidence>
<evidence type="ECO:0000256" key="1">
    <source>
        <dbReference type="SAM" id="SignalP"/>
    </source>
</evidence>
<accession>B4VQA2</accession>
<dbReference type="OrthoDB" id="571079at2"/>